<evidence type="ECO:0000256" key="2">
    <source>
        <dbReference type="SAM" id="MobiDB-lite"/>
    </source>
</evidence>
<feature type="compositionally biased region" description="Low complexity" evidence="2">
    <location>
        <begin position="155"/>
        <end position="167"/>
    </location>
</feature>
<organism evidence="4 5">
    <name type="scientific">Cercophora samala</name>
    <dbReference type="NCBI Taxonomy" id="330535"/>
    <lineage>
        <taxon>Eukaryota</taxon>
        <taxon>Fungi</taxon>
        <taxon>Dikarya</taxon>
        <taxon>Ascomycota</taxon>
        <taxon>Pezizomycotina</taxon>
        <taxon>Sordariomycetes</taxon>
        <taxon>Sordariomycetidae</taxon>
        <taxon>Sordariales</taxon>
        <taxon>Lasiosphaeriaceae</taxon>
        <taxon>Cercophora</taxon>
    </lineage>
</organism>
<dbReference type="CDD" id="cd06257">
    <property type="entry name" value="DnaJ"/>
    <property type="match status" value="1"/>
</dbReference>
<feature type="coiled-coil region" evidence="1">
    <location>
        <begin position="110"/>
        <end position="137"/>
    </location>
</feature>
<dbReference type="PROSITE" id="PS00636">
    <property type="entry name" value="DNAJ_1"/>
    <property type="match status" value="1"/>
</dbReference>
<evidence type="ECO:0000256" key="1">
    <source>
        <dbReference type="SAM" id="Coils"/>
    </source>
</evidence>
<dbReference type="InterPro" id="IPR001623">
    <property type="entry name" value="DnaJ_domain"/>
</dbReference>
<name>A0AA39ZHV1_9PEZI</name>
<dbReference type="InterPro" id="IPR018253">
    <property type="entry name" value="DnaJ_domain_CS"/>
</dbReference>
<dbReference type="PROSITE" id="PS50076">
    <property type="entry name" value="DNAJ_2"/>
    <property type="match status" value="1"/>
</dbReference>
<keyword evidence="1" id="KW-0175">Coiled coil</keyword>
<dbReference type="PANTHER" id="PTHR24074">
    <property type="entry name" value="CO-CHAPERONE PROTEIN DJLA"/>
    <property type="match status" value="1"/>
</dbReference>
<dbReference type="InterPro" id="IPR036869">
    <property type="entry name" value="J_dom_sf"/>
</dbReference>
<feature type="region of interest" description="Disordered" evidence="2">
    <location>
        <begin position="139"/>
        <end position="273"/>
    </location>
</feature>
<dbReference type="Pfam" id="PF00226">
    <property type="entry name" value="DnaJ"/>
    <property type="match status" value="1"/>
</dbReference>
<feature type="compositionally biased region" description="Basic and acidic residues" evidence="2">
    <location>
        <begin position="179"/>
        <end position="247"/>
    </location>
</feature>
<dbReference type="Gene3D" id="1.10.287.110">
    <property type="entry name" value="DnaJ domain"/>
    <property type="match status" value="1"/>
</dbReference>
<proteinExistence type="predicted"/>
<protein>
    <recommendedName>
        <fullName evidence="3">J domain-containing protein</fullName>
    </recommendedName>
</protein>
<dbReference type="PRINTS" id="PR00625">
    <property type="entry name" value="JDOMAIN"/>
</dbReference>
<evidence type="ECO:0000313" key="5">
    <source>
        <dbReference type="Proteomes" id="UP001174997"/>
    </source>
</evidence>
<keyword evidence="5" id="KW-1185">Reference proteome</keyword>
<comment type="caution">
    <text evidence="4">The sequence shown here is derived from an EMBL/GenBank/DDBJ whole genome shotgun (WGS) entry which is preliminary data.</text>
</comment>
<dbReference type="Proteomes" id="UP001174997">
    <property type="component" value="Unassembled WGS sequence"/>
</dbReference>
<sequence length="273" mass="33022">MASVAAPVVDLRYYATLEIKPSATREEIKKSYRRLALLWHPDKRQPSDLQATQKFQKINNAHEILSDETARAKYDQSIHSRLRQIESISLNSTASLTVYRQKQQVPTTASAAYSRCIERIEKELAALKDERSRLVLEFNRPATGPGTTGHQGYCAPSPTSTAGPSTTHFKRAPRNSRREKREALKREWEEMRATRRREREEWWVRQEEEWRTQRERQRKEEEEQGRQREQRFRQREERLRQEEERRQQRERRRQQRERQREQEAMRRRRKREA</sequence>
<dbReference type="SMART" id="SM00271">
    <property type="entry name" value="DnaJ"/>
    <property type="match status" value="1"/>
</dbReference>
<evidence type="ECO:0000313" key="4">
    <source>
        <dbReference type="EMBL" id="KAK0671288.1"/>
    </source>
</evidence>
<feature type="compositionally biased region" description="Basic and acidic residues" evidence="2">
    <location>
        <begin position="256"/>
        <end position="273"/>
    </location>
</feature>
<reference evidence="4" key="1">
    <citation type="submission" date="2023-06" db="EMBL/GenBank/DDBJ databases">
        <title>Genome-scale phylogeny and comparative genomics of the fungal order Sordariales.</title>
        <authorList>
            <consortium name="Lawrence Berkeley National Laboratory"/>
            <person name="Hensen N."/>
            <person name="Bonometti L."/>
            <person name="Westerberg I."/>
            <person name="Brannstrom I.O."/>
            <person name="Guillou S."/>
            <person name="Cros-Aarteil S."/>
            <person name="Calhoun S."/>
            <person name="Haridas S."/>
            <person name="Kuo A."/>
            <person name="Mondo S."/>
            <person name="Pangilinan J."/>
            <person name="Riley R."/>
            <person name="Labutti K."/>
            <person name="Andreopoulos B."/>
            <person name="Lipzen A."/>
            <person name="Chen C."/>
            <person name="Yanf M."/>
            <person name="Daum C."/>
            <person name="Ng V."/>
            <person name="Clum A."/>
            <person name="Steindorff A."/>
            <person name="Ohm R."/>
            <person name="Martin F."/>
            <person name="Silar P."/>
            <person name="Natvig D."/>
            <person name="Lalanne C."/>
            <person name="Gautier V."/>
            <person name="Ament-Velasquez S.L."/>
            <person name="Kruys A."/>
            <person name="Hutchinson M.I."/>
            <person name="Powell A.J."/>
            <person name="Barry K."/>
            <person name="Miller A.N."/>
            <person name="Grigoriev I.V."/>
            <person name="Debuchy R."/>
            <person name="Gladieux P."/>
            <person name="Thoren M.H."/>
            <person name="Johannesson H."/>
        </authorList>
    </citation>
    <scope>NUCLEOTIDE SEQUENCE</scope>
    <source>
        <strain evidence="4">CBS 307.81</strain>
    </source>
</reference>
<gene>
    <name evidence="4" type="ORF">QBC41DRAFT_386385</name>
</gene>
<dbReference type="SUPFAM" id="SSF46565">
    <property type="entry name" value="Chaperone J-domain"/>
    <property type="match status" value="1"/>
</dbReference>
<feature type="compositionally biased region" description="Basic residues" evidence="2">
    <location>
        <begin position="168"/>
        <end position="178"/>
    </location>
</feature>
<dbReference type="EMBL" id="JAULSY010000022">
    <property type="protein sequence ID" value="KAK0671288.1"/>
    <property type="molecule type" value="Genomic_DNA"/>
</dbReference>
<accession>A0AA39ZHV1</accession>
<feature type="domain" description="J" evidence="3">
    <location>
        <begin position="12"/>
        <end position="78"/>
    </location>
</feature>
<dbReference type="AlphaFoldDB" id="A0AA39ZHV1"/>
<evidence type="ECO:0000259" key="3">
    <source>
        <dbReference type="PROSITE" id="PS50076"/>
    </source>
</evidence>
<dbReference type="InterPro" id="IPR050817">
    <property type="entry name" value="DjlA_DnaK_co-chaperone"/>
</dbReference>